<dbReference type="Proteomes" id="UP000192478">
    <property type="component" value="Chromosome"/>
</dbReference>
<dbReference type="EMBL" id="CP020559">
    <property type="protein sequence ID" value="ARE87084.1"/>
    <property type="molecule type" value="Genomic_DNA"/>
</dbReference>
<evidence type="ECO:0000313" key="4">
    <source>
        <dbReference type="EMBL" id="ARE87084.1"/>
    </source>
</evidence>
<dbReference type="InterPro" id="IPR050807">
    <property type="entry name" value="TransReg_Diox_bact_type"/>
</dbReference>
<evidence type="ECO:0000313" key="3">
    <source>
        <dbReference type="EMBL" id="AOY76659.1"/>
    </source>
</evidence>
<dbReference type="RefSeq" id="WP_070968604.1">
    <property type="nucleotide sequence ID" value="NZ_CP017603.1"/>
</dbReference>
<dbReference type="GO" id="GO:0003677">
    <property type="term" value="F:DNA binding"/>
    <property type="evidence" value="ECO:0007669"/>
    <property type="project" value="UniProtKB-KW"/>
</dbReference>
<evidence type="ECO:0000256" key="1">
    <source>
        <dbReference type="ARBA" id="ARBA00023125"/>
    </source>
</evidence>
<dbReference type="AlphaFoldDB" id="A0AAC9RK45"/>
<dbReference type="PANTHER" id="PTHR46797:SF1">
    <property type="entry name" value="METHYLPHOSPHONATE SYNTHASE"/>
    <property type="match status" value="1"/>
</dbReference>
<dbReference type="GO" id="GO:0005829">
    <property type="term" value="C:cytosol"/>
    <property type="evidence" value="ECO:0007669"/>
    <property type="project" value="TreeGrafter"/>
</dbReference>
<dbReference type="EMBL" id="CP017603">
    <property type="protein sequence ID" value="AOY76659.1"/>
    <property type="molecule type" value="Genomic_DNA"/>
</dbReference>
<dbReference type="InterPro" id="IPR001387">
    <property type="entry name" value="Cro/C1-type_HTH"/>
</dbReference>
<dbReference type="CDD" id="cd00093">
    <property type="entry name" value="HTH_XRE"/>
    <property type="match status" value="1"/>
</dbReference>
<protein>
    <submittedName>
        <fullName evidence="4">HTH-type transcriptional regulator SinR</fullName>
    </submittedName>
</protein>
<keyword evidence="5" id="KW-1185">Reference proteome</keyword>
<dbReference type="SMART" id="SM00530">
    <property type="entry name" value="HTH_XRE"/>
    <property type="match status" value="2"/>
</dbReference>
<evidence type="ECO:0000313" key="5">
    <source>
        <dbReference type="Proteomes" id="UP000177894"/>
    </source>
</evidence>
<dbReference type="GO" id="GO:0003700">
    <property type="term" value="F:DNA-binding transcription factor activity"/>
    <property type="evidence" value="ECO:0007669"/>
    <property type="project" value="TreeGrafter"/>
</dbReference>
<sequence>MQIGQRIKKIRNSLGLTQSQLASRANISRSYLGDVENGRYNPSLNMLENIAEVLNTSVDYLLAKSVSCLIESRLKELNMSLEELAEKTNLPLMYLKTLDDKTPDDKDYEIINLIAQTLKMHPKPLRIALARQEQPDPENKNNNNGVNETIELKGVDNILANMLDDDKILTLAAHRAGHEGPLSEEEIEKIKLAIRIALANNNTKK</sequence>
<organism evidence="4 6">
    <name type="scientific">Clostridium formicaceticum</name>
    <dbReference type="NCBI Taxonomy" id="1497"/>
    <lineage>
        <taxon>Bacteria</taxon>
        <taxon>Bacillati</taxon>
        <taxon>Bacillota</taxon>
        <taxon>Clostridia</taxon>
        <taxon>Eubacteriales</taxon>
        <taxon>Clostridiaceae</taxon>
        <taxon>Clostridium</taxon>
    </lineage>
</organism>
<evidence type="ECO:0000259" key="2">
    <source>
        <dbReference type="PROSITE" id="PS50943"/>
    </source>
</evidence>
<reference evidence="3 5" key="1">
    <citation type="submission" date="2016-10" db="EMBL/GenBank/DDBJ databases">
        <title>Complete Genome Sequence of Acetogen Clostridium formicoaceticum ATCC 27076.</title>
        <authorList>
            <person name="Bao T."/>
            <person name="Cheng C."/>
            <person name="Zhao J."/>
            <person name="Yang S.-T."/>
            <person name="Wang J."/>
            <person name="Wang M."/>
        </authorList>
    </citation>
    <scope>NUCLEOTIDE SEQUENCE [LARGE SCALE GENOMIC DNA]</scope>
    <source>
        <strain evidence="3 5">ATCC 27076</strain>
    </source>
</reference>
<dbReference type="Proteomes" id="UP000177894">
    <property type="component" value="Chromosome"/>
</dbReference>
<feature type="domain" description="HTH cro/C1-type" evidence="2">
    <location>
        <begin position="7"/>
        <end position="61"/>
    </location>
</feature>
<gene>
    <name evidence="4" type="primary">sinR_1</name>
    <name evidence="3" type="ORF">BJL90_12755</name>
    <name evidence="4" type="ORF">CLFO_14700</name>
</gene>
<proteinExistence type="predicted"/>
<keyword evidence="1" id="KW-0238">DNA-binding</keyword>
<dbReference type="Gene3D" id="1.10.260.40">
    <property type="entry name" value="lambda repressor-like DNA-binding domains"/>
    <property type="match status" value="1"/>
</dbReference>
<accession>A0AAC9RK45</accession>
<dbReference type="Pfam" id="PF01381">
    <property type="entry name" value="HTH_3"/>
    <property type="match status" value="1"/>
</dbReference>
<dbReference type="PANTHER" id="PTHR46797">
    <property type="entry name" value="HTH-TYPE TRANSCRIPTIONAL REGULATOR"/>
    <property type="match status" value="1"/>
</dbReference>
<name>A0AAC9RK45_9CLOT</name>
<reference evidence="4 6" key="2">
    <citation type="submission" date="2017-03" db="EMBL/GenBank/DDBJ databases">
        <title>Complete sequence of Clostridium formicaceticum DSM 92.</title>
        <authorList>
            <person name="Poehlein A."/>
            <person name="Karl M."/>
            <person name="Bengelsdorf F.R."/>
            <person name="Duerre P."/>
            <person name="Daniel R."/>
        </authorList>
    </citation>
    <scope>NUCLEOTIDE SEQUENCE [LARGE SCALE GENOMIC DNA]</scope>
    <source>
        <strain evidence="4 6">DSM 92</strain>
    </source>
</reference>
<dbReference type="SUPFAM" id="SSF47413">
    <property type="entry name" value="lambda repressor-like DNA-binding domains"/>
    <property type="match status" value="1"/>
</dbReference>
<dbReference type="PROSITE" id="PS50943">
    <property type="entry name" value="HTH_CROC1"/>
    <property type="match status" value="1"/>
</dbReference>
<evidence type="ECO:0000313" key="6">
    <source>
        <dbReference type="Proteomes" id="UP000192478"/>
    </source>
</evidence>
<dbReference type="KEGG" id="cfm:BJL90_12755"/>
<dbReference type="InterPro" id="IPR010982">
    <property type="entry name" value="Lambda_DNA-bd_dom_sf"/>
</dbReference>